<keyword evidence="1 6" id="KW-0732">Signal</keyword>
<evidence type="ECO:0000256" key="5">
    <source>
        <dbReference type="PROSITE-ProRule" id="PRU00557"/>
    </source>
</evidence>
<dbReference type="InterPro" id="IPR011030">
    <property type="entry name" value="Lipovitellin_superhlx_dom"/>
</dbReference>
<organism evidence="8 9">
    <name type="scientific">Armadillidium nasatum</name>
    <dbReference type="NCBI Taxonomy" id="96803"/>
    <lineage>
        <taxon>Eukaryota</taxon>
        <taxon>Metazoa</taxon>
        <taxon>Ecdysozoa</taxon>
        <taxon>Arthropoda</taxon>
        <taxon>Crustacea</taxon>
        <taxon>Multicrustacea</taxon>
        <taxon>Malacostraca</taxon>
        <taxon>Eumalacostraca</taxon>
        <taxon>Peracarida</taxon>
        <taxon>Isopoda</taxon>
        <taxon>Oniscidea</taxon>
        <taxon>Crinocheta</taxon>
        <taxon>Armadillidiidae</taxon>
        <taxon>Armadillidium</taxon>
    </lineage>
</organism>
<dbReference type="Proteomes" id="UP000326759">
    <property type="component" value="Unassembled WGS sequence"/>
</dbReference>
<dbReference type="PANTHER" id="PTHR23345">
    <property type="entry name" value="VITELLOGENIN-RELATED"/>
    <property type="match status" value="1"/>
</dbReference>
<evidence type="ECO:0000313" key="8">
    <source>
        <dbReference type="EMBL" id="KAB7502547.1"/>
    </source>
</evidence>
<keyword evidence="9" id="KW-1185">Reference proteome</keyword>
<feature type="chain" id="PRO_5024391169" evidence="6">
    <location>
        <begin position="17"/>
        <end position="1367"/>
    </location>
</feature>
<comment type="caution">
    <text evidence="5">Lacks conserved residue(s) required for the propagation of feature annotation.</text>
</comment>
<dbReference type="PROSITE" id="PS51211">
    <property type="entry name" value="VITELLOGENIN"/>
    <property type="match status" value="1"/>
</dbReference>
<evidence type="ECO:0000313" key="9">
    <source>
        <dbReference type="Proteomes" id="UP000326759"/>
    </source>
</evidence>
<evidence type="ECO:0000256" key="2">
    <source>
        <dbReference type="ARBA" id="ARBA00022761"/>
    </source>
</evidence>
<feature type="signal peptide" evidence="6">
    <location>
        <begin position="1"/>
        <end position="16"/>
    </location>
</feature>
<protein>
    <submittedName>
        <fullName evidence="8">Hemolymph clottable protein</fullName>
    </submittedName>
</protein>
<dbReference type="SMART" id="SM01169">
    <property type="entry name" value="DUF1943"/>
    <property type="match status" value="1"/>
</dbReference>
<dbReference type="EMBL" id="SEYY01007256">
    <property type="protein sequence ID" value="KAB7502547.1"/>
    <property type="molecule type" value="Genomic_DNA"/>
</dbReference>
<dbReference type="InterPro" id="IPR001747">
    <property type="entry name" value="Vitellogenin_N"/>
</dbReference>
<dbReference type="PANTHER" id="PTHR23345:SF15">
    <property type="entry name" value="VITELLOGENIN 1-RELATED"/>
    <property type="match status" value="1"/>
</dbReference>
<keyword evidence="2" id="KW-0758">Storage protein</keyword>
<accession>A0A5N5T8E4</accession>
<dbReference type="Gene3D" id="2.30.230.10">
    <property type="entry name" value="Lipovitellin, beta-sheet shell regions, chain A"/>
    <property type="match status" value="1"/>
</dbReference>
<dbReference type="InterPro" id="IPR015816">
    <property type="entry name" value="Vitellinogen_b-sht_N"/>
</dbReference>
<dbReference type="Pfam" id="PF01347">
    <property type="entry name" value="Vitellogenin_N"/>
    <property type="match status" value="2"/>
</dbReference>
<proteinExistence type="predicted"/>
<feature type="domain" description="Vitellogenin" evidence="7">
    <location>
        <begin position="17"/>
        <end position="714"/>
    </location>
</feature>
<keyword evidence="4" id="KW-0325">Glycoprotein</keyword>
<dbReference type="InterPro" id="IPR015819">
    <property type="entry name" value="Lipid_transp_b-sht_shell"/>
</dbReference>
<evidence type="ECO:0000256" key="3">
    <source>
        <dbReference type="ARBA" id="ARBA00023157"/>
    </source>
</evidence>
<dbReference type="SUPFAM" id="SSF56968">
    <property type="entry name" value="Lipovitellin-phosvitin complex, beta-sheet shell regions"/>
    <property type="match status" value="2"/>
</dbReference>
<dbReference type="Gene3D" id="1.25.10.20">
    <property type="entry name" value="Vitellinogen, superhelical"/>
    <property type="match status" value="1"/>
</dbReference>
<reference evidence="8 9" key="1">
    <citation type="journal article" date="2019" name="PLoS Biol.">
        <title>Sex chromosomes control vertical transmission of feminizing Wolbachia symbionts in an isopod.</title>
        <authorList>
            <person name="Becking T."/>
            <person name="Chebbi M.A."/>
            <person name="Giraud I."/>
            <person name="Moumen B."/>
            <person name="Laverre T."/>
            <person name="Caubet Y."/>
            <person name="Peccoud J."/>
            <person name="Gilbert C."/>
            <person name="Cordaux R."/>
        </authorList>
    </citation>
    <scope>NUCLEOTIDE SEQUENCE [LARGE SCALE GENOMIC DNA]</scope>
    <source>
        <strain evidence="8">ANa2</strain>
        <tissue evidence="8">Whole body excluding digestive tract and cuticle</tissue>
    </source>
</reference>
<evidence type="ECO:0000259" key="7">
    <source>
        <dbReference type="PROSITE" id="PS51211"/>
    </source>
</evidence>
<dbReference type="InterPro" id="IPR050733">
    <property type="entry name" value="Vitellogenin/Apolipophorin"/>
</dbReference>
<evidence type="ECO:0000256" key="6">
    <source>
        <dbReference type="SAM" id="SignalP"/>
    </source>
</evidence>
<dbReference type="OrthoDB" id="160294at2759"/>
<dbReference type="InterPro" id="IPR015255">
    <property type="entry name" value="Vitellinogen_open_b-sht"/>
</dbReference>
<gene>
    <name evidence="8" type="primary">CLOT_5</name>
    <name evidence="8" type="ORF">Anas_03638</name>
</gene>
<sequence>MNWIVLFFAFLGVSHALVPGMEYEYQYEGQVKIGMPEIQNRTVGTGIRCQVHVQVQDQETVAIQLVNVEVGEYQDNGEVIETTQKEEVWIANVKRSIAGLFLVEPIRNNFGRESPFLMNIRSHGHSTVEEPSLFGYCNSEYSMLPLNQTHRPEGRWNHWDNYPQAWVGYEMSRTIDFDHCRVSVNTKQTSMGNTSVSHLSQFGDVHSRHSLMRHNLTFDGQYFVLQNGTNEGHFAVNPFAMNSEKIISYSNQTYHLTSVRKMSQRWTVQSPIRILDTWHMEVSSAYRPASDSPNWIRFLYINDARYEPFSEEQVWTGINIYNSIDSIKTTLDTSMEKAATIILREQKPSADHQINALNSDSAQLAAHLEIALRAARSLPKDNLQKLFDTYYQDKSQKSQIKLRLYIDTLGASGTGGPLRVFLDNCLNTKISPQRAASVFLTMPNNLVTTPLIKEMEDYVKSYTLDSFPYTTPIVWINYARTINKFCVNSQKRNHTVPYHLFGREHCTEREATDSFLPFLEIQLQSTNEEWKQIILIHTIGNIGTYRALETLGSVANNETRNSTVRVSAVYALSHRNMDPRAREYALRTLMSVAENRTDNVFVRQASIVAILSWRPPRSWYQTLASSSWYENSNEMSAFIYFILKSYADSTDPQIAEQAQVARFFLPLTKPYAPSSRYSYSRLLAIYDSKLDLVTDFDVSSLRAGRYSDSVQRQVLAFLVNSFGGYRFSVAQSSLSYDERDLQNLLKKMTGALKNNNKSTHRRRTQLAIQDVQERMTMSKSGSSSSLATFYFSMFDDIEILLPFNTDALSRAFGKDGSLLFKELQYDTSDYVKYINPAQVSITVPSELGIPLISRFSLPSFTGGPLNGLSFTADGQNVTRLDQLVRAREIRYDVNTNYRFASKALTTVRVLTPWNSRTILTGVEALKGVNFPVKFTLTLNREDVRHQNISLAIHPTSTEEQAALDVQTVPSILAKDLFPTQSADQLHPETLSARGGNRGSEYVKVPINESLTGVDGYWRYEGDVRYPLTRGDHITLLRQPNLIPALFASPTCRALQLTLVVNWGTSKTKEIHTSNAIRLEGPSSRPTPPGGDLPEFEYRSTLLLNGTETRYYETEIINSELSHSGSRHKTNLTVNYRRSQLPRFDNNPAEYCASITRDGPYIESFDDLRRVFQNSQNSEVDVKGELRGGSGARACEGKHIGSVSGSLKISDERRKALSRELDSVCSYDPNDPTVAFITAPVYDRANFDITYQEPIPRSLQNFTYQVYDTVRGWTFPHSYFNYMDQGNNPKDRITIRGDRYLSEKRWRLEARMPTETAKFDNFKMPPCIENVVPFQGIQPSSQQRHDTPRFLFESLLTNKCIITKTKAC</sequence>
<dbReference type="SUPFAM" id="SSF48431">
    <property type="entry name" value="Lipovitellin-phosvitin complex, superhelical domain"/>
    <property type="match status" value="1"/>
</dbReference>
<dbReference type="GO" id="GO:0045735">
    <property type="term" value="F:nutrient reservoir activity"/>
    <property type="evidence" value="ECO:0007669"/>
    <property type="project" value="UniProtKB-KW"/>
</dbReference>
<dbReference type="SMART" id="SM00638">
    <property type="entry name" value="LPD_N"/>
    <property type="match status" value="1"/>
</dbReference>
<evidence type="ECO:0000256" key="1">
    <source>
        <dbReference type="ARBA" id="ARBA00022729"/>
    </source>
</evidence>
<dbReference type="GO" id="GO:0005319">
    <property type="term" value="F:lipid transporter activity"/>
    <property type="evidence" value="ECO:0007669"/>
    <property type="project" value="InterPro"/>
</dbReference>
<evidence type="ECO:0000256" key="4">
    <source>
        <dbReference type="ARBA" id="ARBA00023180"/>
    </source>
</evidence>
<name>A0A5N5T8E4_9CRUS</name>
<keyword evidence="3" id="KW-1015">Disulfide bond</keyword>
<comment type="caution">
    <text evidence="8">The sequence shown here is derived from an EMBL/GenBank/DDBJ whole genome shotgun (WGS) entry which is preliminary data.</text>
</comment>